<proteinExistence type="predicted"/>
<organism evidence="2 3">
    <name type="scientific">Anopheles quadriannulatus</name>
    <name type="common">Mosquito</name>
    <dbReference type="NCBI Taxonomy" id="34691"/>
    <lineage>
        <taxon>Eukaryota</taxon>
        <taxon>Metazoa</taxon>
        <taxon>Ecdysozoa</taxon>
        <taxon>Arthropoda</taxon>
        <taxon>Hexapoda</taxon>
        <taxon>Insecta</taxon>
        <taxon>Pterygota</taxon>
        <taxon>Neoptera</taxon>
        <taxon>Endopterygota</taxon>
        <taxon>Diptera</taxon>
        <taxon>Nematocera</taxon>
        <taxon>Culicoidea</taxon>
        <taxon>Culicidae</taxon>
        <taxon>Anophelinae</taxon>
        <taxon>Anopheles</taxon>
    </lineage>
</organism>
<accession>A0A182XSZ0</accession>
<evidence type="ECO:0000256" key="1">
    <source>
        <dbReference type="SAM" id="SignalP"/>
    </source>
</evidence>
<protein>
    <recommendedName>
        <fullName evidence="4">Secreted protein</fullName>
    </recommendedName>
</protein>
<dbReference type="VEuPathDB" id="VectorBase:AQUA014943"/>
<keyword evidence="3" id="KW-1185">Reference proteome</keyword>
<keyword evidence="1" id="KW-0732">Signal</keyword>
<dbReference type="EnsemblMetazoa" id="AQUA014943-RA">
    <property type="protein sequence ID" value="AQUA014943-PA"/>
    <property type="gene ID" value="AQUA014943"/>
</dbReference>
<evidence type="ECO:0000313" key="3">
    <source>
        <dbReference type="Proteomes" id="UP000076407"/>
    </source>
</evidence>
<dbReference type="EnsemblMetazoa" id="AQUA014943-RB">
    <property type="protein sequence ID" value="AQUA014943-PB"/>
    <property type="gene ID" value="AQUA014943"/>
</dbReference>
<reference evidence="2" key="2">
    <citation type="submission" date="2020-05" db="UniProtKB">
        <authorList>
            <consortium name="EnsemblMetazoa"/>
        </authorList>
    </citation>
    <scope>IDENTIFICATION</scope>
    <source>
        <strain evidence="2">SANGQUA</strain>
    </source>
</reference>
<feature type="signal peptide" evidence="1">
    <location>
        <begin position="1"/>
        <end position="17"/>
    </location>
</feature>
<evidence type="ECO:0000313" key="2">
    <source>
        <dbReference type="EnsemblMetazoa" id="AQUA014943-PB"/>
    </source>
</evidence>
<reference evidence="3" key="1">
    <citation type="submission" date="2013-03" db="EMBL/GenBank/DDBJ databases">
        <title>The Genome Sequence of Anopheles quadriannulatus QUAD4_A.</title>
        <authorList>
            <consortium name="The Broad Institute Genomics Platform"/>
            <person name="Neafsey D.E."/>
            <person name="Howell P."/>
            <person name="Walker B."/>
            <person name="Young S.K."/>
            <person name="Zeng Q."/>
            <person name="Gargeya S."/>
            <person name="Fitzgerald M."/>
            <person name="Haas B."/>
            <person name="Abouelleil A."/>
            <person name="Allen A.W."/>
            <person name="Alvarado L."/>
            <person name="Arachchi H.M."/>
            <person name="Berlin A.M."/>
            <person name="Chapman S.B."/>
            <person name="Gainer-Dewar J."/>
            <person name="Goldberg J."/>
            <person name="Griggs A."/>
            <person name="Gujja S."/>
            <person name="Hansen M."/>
            <person name="Howarth C."/>
            <person name="Imamovic A."/>
            <person name="Ireland A."/>
            <person name="Larimer J."/>
            <person name="McCowan C."/>
            <person name="Murphy C."/>
            <person name="Pearson M."/>
            <person name="Poon T.W."/>
            <person name="Priest M."/>
            <person name="Roberts A."/>
            <person name="Saif S."/>
            <person name="Shea T."/>
            <person name="Sisk P."/>
            <person name="Sykes S."/>
            <person name="Wortman J."/>
            <person name="Nusbaum C."/>
            <person name="Birren B."/>
        </authorList>
    </citation>
    <scope>NUCLEOTIDE SEQUENCE [LARGE SCALE GENOMIC DNA]</scope>
    <source>
        <strain evidence="3">SANGQUA</strain>
    </source>
</reference>
<dbReference type="AlphaFoldDB" id="A0A182XSZ0"/>
<dbReference type="Proteomes" id="UP000076407">
    <property type="component" value="Unassembled WGS sequence"/>
</dbReference>
<name>A0A182XSZ0_ANOQN</name>
<evidence type="ECO:0008006" key="4">
    <source>
        <dbReference type="Google" id="ProtNLM"/>
    </source>
</evidence>
<sequence>MSVVLILGVRCICRCCAVNYPTNTAAGAAAMGPAIKKQRGWEKLHSEPISKTCALQTTCSWS</sequence>
<feature type="chain" id="PRO_5010790756" description="Secreted protein" evidence="1">
    <location>
        <begin position="18"/>
        <end position="62"/>
    </location>
</feature>